<reference evidence="3 4" key="1">
    <citation type="submission" date="2019-01" db="EMBL/GenBank/DDBJ databases">
        <authorList>
            <person name="Chen W.-M."/>
        </authorList>
    </citation>
    <scope>NUCLEOTIDE SEQUENCE [LARGE SCALE GENOMIC DNA]</scope>
    <source>
        <strain evidence="3 4">YBJ-36</strain>
    </source>
</reference>
<keyword evidence="1" id="KW-1133">Transmembrane helix</keyword>
<feature type="transmembrane region" description="Helical" evidence="1">
    <location>
        <begin position="94"/>
        <end position="112"/>
    </location>
</feature>
<comment type="caution">
    <text evidence="3">The sequence shown here is derived from an EMBL/GenBank/DDBJ whole genome shotgun (WGS) entry which is preliminary data.</text>
</comment>
<keyword evidence="1" id="KW-0472">Membrane</keyword>
<gene>
    <name evidence="3" type="ORF">EOD41_12670</name>
</gene>
<evidence type="ECO:0000313" key="4">
    <source>
        <dbReference type="Proteomes" id="UP000282759"/>
    </source>
</evidence>
<dbReference type="RefSeq" id="WP_127705446.1">
    <property type="nucleotide sequence ID" value="NZ_SACK01000005.1"/>
</dbReference>
<accession>A0A437MRQ1</accession>
<feature type="domain" description="SPW repeat-containing integral membrane" evidence="2">
    <location>
        <begin position="10"/>
        <end position="110"/>
    </location>
</feature>
<proteinExistence type="predicted"/>
<feature type="transmembrane region" description="Helical" evidence="1">
    <location>
        <begin position="37"/>
        <end position="55"/>
    </location>
</feature>
<feature type="transmembrane region" description="Helical" evidence="1">
    <location>
        <begin position="67"/>
        <end position="88"/>
    </location>
</feature>
<sequence length="130" mass="14586">MKAIISTRMHAWLDYIGGILITFSPWIFGFADLGGAPVFIPVCIGAMQLTMAIFSKHELGLFKVFPMQLHLVIDMFAGFILIVLPFVYGFYHMVYLPHVLLGALSFFAGLLTRHSPAYGLEMTDPRGFNR</sequence>
<dbReference type="Proteomes" id="UP000282759">
    <property type="component" value="Unassembled WGS sequence"/>
</dbReference>
<dbReference type="OrthoDB" id="129082at2"/>
<dbReference type="InterPro" id="IPR005530">
    <property type="entry name" value="SPW"/>
</dbReference>
<feature type="transmembrane region" description="Helical" evidence="1">
    <location>
        <begin position="12"/>
        <end position="31"/>
    </location>
</feature>
<evidence type="ECO:0000256" key="1">
    <source>
        <dbReference type="SAM" id="Phobius"/>
    </source>
</evidence>
<name>A0A437MRQ1_9SPHI</name>
<keyword evidence="4" id="KW-1185">Reference proteome</keyword>
<dbReference type="Pfam" id="PF03779">
    <property type="entry name" value="SPW"/>
    <property type="match status" value="1"/>
</dbReference>
<protein>
    <recommendedName>
        <fullName evidence="2">SPW repeat-containing integral membrane domain-containing protein</fullName>
    </recommendedName>
</protein>
<dbReference type="AlphaFoldDB" id="A0A437MRQ1"/>
<keyword evidence="1" id="KW-0812">Transmembrane</keyword>
<evidence type="ECO:0000259" key="2">
    <source>
        <dbReference type="Pfam" id="PF03779"/>
    </source>
</evidence>
<dbReference type="EMBL" id="SACK01000005">
    <property type="protein sequence ID" value="RVU00331.1"/>
    <property type="molecule type" value="Genomic_DNA"/>
</dbReference>
<organism evidence="3 4">
    <name type="scientific">Mucilaginibacter limnophilus</name>
    <dbReference type="NCBI Taxonomy" id="1932778"/>
    <lineage>
        <taxon>Bacteria</taxon>
        <taxon>Pseudomonadati</taxon>
        <taxon>Bacteroidota</taxon>
        <taxon>Sphingobacteriia</taxon>
        <taxon>Sphingobacteriales</taxon>
        <taxon>Sphingobacteriaceae</taxon>
        <taxon>Mucilaginibacter</taxon>
    </lineage>
</organism>
<evidence type="ECO:0000313" key="3">
    <source>
        <dbReference type="EMBL" id="RVU00331.1"/>
    </source>
</evidence>